<accession>A0ABX0F7Q6</accession>
<evidence type="ECO:0000256" key="2">
    <source>
        <dbReference type="SAM" id="SignalP"/>
    </source>
</evidence>
<reference evidence="3 4" key="1">
    <citation type="submission" date="2020-01" db="EMBL/GenBank/DDBJ databases">
        <title>Polyphasic characterisation and genomic insights into a novel alkali tolerant bacterium VR-M41.</title>
        <authorList>
            <person name="Vemuluri V.R."/>
        </authorList>
    </citation>
    <scope>NUCLEOTIDE SEQUENCE [LARGE SCALE GENOMIC DNA]</scope>
    <source>
        <strain evidence="3 4">VR-M41</strain>
    </source>
</reference>
<dbReference type="PROSITE" id="PS51257">
    <property type="entry name" value="PROKAR_LIPOPROTEIN"/>
    <property type="match status" value="1"/>
</dbReference>
<evidence type="ECO:0000313" key="4">
    <source>
        <dbReference type="Proteomes" id="UP000800303"/>
    </source>
</evidence>
<evidence type="ECO:0000313" key="3">
    <source>
        <dbReference type="EMBL" id="NGZ75236.1"/>
    </source>
</evidence>
<evidence type="ECO:0008006" key="5">
    <source>
        <dbReference type="Google" id="ProtNLM"/>
    </source>
</evidence>
<organism evidence="3 4">
    <name type="scientific">Saccharibacillus alkalitolerans</name>
    <dbReference type="NCBI Taxonomy" id="2705290"/>
    <lineage>
        <taxon>Bacteria</taxon>
        <taxon>Bacillati</taxon>
        <taxon>Bacillota</taxon>
        <taxon>Bacilli</taxon>
        <taxon>Bacillales</taxon>
        <taxon>Paenibacillaceae</taxon>
        <taxon>Saccharibacillus</taxon>
    </lineage>
</organism>
<protein>
    <recommendedName>
        <fullName evidence="5">DUF5666 domain-containing protein</fullName>
    </recommendedName>
</protein>
<keyword evidence="4" id="KW-1185">Reference proteome</keyword>
<sequence length="171" mass="17243">MDKKKTGTLLSLLGLSVLLSACEAVTAQNIPSTLTAAGSGGAGMGGPGARMEMPGSFAGRGGFNGRGGIRQALDADLIGRIAALEGDKMTLELLESGTGTAGGGSRSPGGAAADPSDWESTGITVMLTLGSGVKITGESGSLRSDGLKKGQVVMVWYKEGSERVERIRTLK</sequence>
<feature type="signal peptide" evidence="2">
    <location>
        <begin position="1"/>
        <end position="27"/>
    </location>
</feature>
<feature type="region of interest" description="Disordered" evidence="1">
    <location>
        <begin position="95"/>
        <end position="117"/>
    </location>
</feature>
<dbReference type="Proteomes" id="UP000800303">
    <property type="component" value="Unassembled WGS sequence"/>
</dbReference>
<dbReference type="EMBL" id="JAAFGS010000002">
    <property type="protein sequence ID" value="NGZ75236.1"/>
    <property type="molecule type" value="Genomic_DNA"/>
</dbReference>
<comment type="caution">
    <text evidence="3">The sequence shown here is derived from an EMBL/GenBank/DDBJ whole genome shotgun (WGS) entry which is preliminary data.</text>
</comment>
<proteinExistence type="predicted"/>
<keyword evidence="2" id="KW-0732">Signal</keyword>
<feature type="chain" id="PRO_5047111014" description="DUF5666 domain-containing protein" evidence="2">
    <location>
        <begin position="28"/>
        <end position="171"/>
    </location>
</feature>
<dbReference type="RefSeq" id="WP_166273639.1">
    <property type="nucleotide sequence ID" value="NZ_JAAFGS010000002.1"/>
</dbReference>
<gene>
    <name evidence="3" type="ORF">GYN08_07885</name>
</gene>
<evidence type="ECO:0000256" key="1">
    <source>
        <dbReference type="SAM" id="MobiDB-lite"/>
    </source>
</evidence>
<name>A0ABX0F7Q6_9BACL</name>